<keyword evidence="1" id="KW-1133">Transmembrane helix</keyword>
<feature type="transmembrane region" description="Helical" evidence="1">
    <location>
        <begin position="174"/>
        <end position="194"/>
    </location>
</feature>
<dbReference type="RefSeq" id="WP_284192654.1">
    <property type="nucleotide sequence ID" value="NZ_BSPW01000054.1"/>
</dbReference>
<accession>A0ABQ6EZW7</accession>
<evidence type="ECO:0008006" key="4">
    <source>
        <dbReference type="Google" id="ProtNLM"/>
    </source>
</evidence>
<dbReference type="Proteomes" id="UP001157138">
    <property type="component" value="Unassembled WGS sequence"/>
</dbReference>
<evidence type="ECO:0000256" key="1">
    <source>
        <dbReference type="SAM" id="Phobius"/>
    </source>
</evidence>
<gene>
    <name evidence="2" type="ORF">GCM10007938_25590</name>
</gene>
<feature type="transmembrane region" description="Helical" evidence="1">
    <location>
        <begin position="91"/>
        <end position="112"/>
    </location>
</feature>
<reference evidence="3" key="1">
    <citation type="journal article" date="2019" name="Int. J. Syst. Evol. Microbiol.">
        <title>The Global Catalogue of Microorganisms (GCM) 10K type strain sequencing project: providing services to taxonomists for standard genome sequencing and annotation.</title>
        <authorList>
            <consortium name="The Broad Institute Genomics Platform"/>
            <consortium name="The Broad Institute Genome Sequencing Center for Infectious Disease"/>
            <person name="Wu L."/>
            <person name="Ma J."/>
        </authorList>
    </citation>
    <scope>NUCLEOTIDE SEQUENCE [LARGE SCALE GENOMIC DNA]</scope>
    <source>
        <strain evidence="3">NBRC 108723</strain>
    </source>
</reference>
<name>A0ABQ6EZW7_9VIBR</name>
<organism evidence="2 3">
    <name type="scientific">Vibrio zhanjiangensis</name>
    <dbReference type="NCBI Taxonomy" id="1046128"/>
    <lineage>
        <taxon>Bacteria</taxon>
        <taxon>Pseudomonadati</taxon>
        <taxon>Pseudomonadota</taxon>
        <taxon>Gammaproteobacteria</taxon>
        <taxon>Vibrionales</taxon>
        <taxon>Vibrionaceae</taxon>
        <taxon>Vibrio</taxon>
    </lineage>
</organism>
<feature type="transmembrane region" description="Helical" evidence="1">
    <location>
        <begin position="142"/>
        <end position="162"/>
    </location>
</feature>
<comment type="caution">
    <text evidence="2">The sequence shown here is derived from an EMBL/GenBank/DDBJ whole genome shotgun (WGS) entry which is preliminary data.</text>
</comment>
<feature type="transmembrane region" description="Helical" evidence="1">
    <location>
        <begin position="60"/>
        <end position="79"/>
    </location>
</feature>
<sequence length="208" mass="23322">MSNKTALSVWSYLLSSEARLTIIVPIIIYNAIFWTLGAGLALIVTACYSAVLEMFCKRSGSLSIIALILVSGSVHYLYLHGYRFFGINQESVLLSVGGSLSIILVFGFYSLIGRPVVRTQAENALPRLTQLSVYGTTQYAKVWQEISLVWIIAYTVKAILVVKFSHDLPDYTDYFVFVGAWPLTLAMIGFSFYWPSYRWASEKVNQLS</sequence>
<evidence type="ECO:0000313" key="2">
    <source>
        <dbReference type="EMBL" id="GLT18778.1"/>
    </source>
</evidence>
<dbReference type="EMBL" id="BSPW01000054">
    <property type="protein sequence ID" value="GLT18778.1"/>
    <property type="molecule type" value="Genomic_DNA"/>
</dbReference>
<keyword evidence="3" id="KW-1185">Reference proteome</keyword>
<evidence type="ECO:0000313" key="3">
    <source>
        <dbReference type="Proteomes" id="UP001157138"/>
    </source>
</evidence>
<feature type="transmembrane region" description="Helical" evidence="1">
    <location>
        <begin position="20"/>
        <end position="48"/>
    </location>
</feature>
<keyword evidence="1" id="KW-0812">Transmembrane</keyword>
<proteinExistence type="predicted"/>
<keyword evidence="1" id="KW-0472">Membrane</keyword>
<protein>
    <recommendedName>
        <fullName evidence="4">DUF3159 domain-containing protein</fullName>
    </recommendedName>
</protein>